<gene>
    <name evidence="5" type="ORF">SELMODRAFT_440103</name>
</gene>
<evidence type="ECO:0000256" key="2">
    <source>
        <dbReference type="PROSITE-ProRule" id="PRU00108"/>
    </source>
</evidence>
<organism evidence="6">
    <name type="scientific">Selaginella moellendorffii</name>
    <name type="common">Spikemoss</name>
    <dbReference type="NCBI Taxonomy" id="88036"/>
    <lineage>
        <taxon>Eukaryota</taxon>
        <taxon>Viridiplantae</taxon>
        <taxon>Streptophyta</taxon>
        <taxon>Embryophyta</taxon>
        <taxon>Tracheophyta</taxon>
        <taxon>Lycopodiopsida</taxon>
        <taxon>Selaginellales</taxon>
        <taxon>Selaginellaceae</taxon>
        <taxon>Selaginella</taxon>
    </lineage>
</organism>
<reference evidence="5 6" key="1">
    <citation type="journal article" date="2011" name="Science">
        <title>The Selaginella genome identifies genetic changes associated with the evolution of vascular plants.</title>
        <authorList>
            <person name="Banks J.A."/>
            <person name="Nishiyama T."/>
            <person name="Hasebe M."/>
            <person name="Bowman J.L."/>
            <person name="Gribskov M."/>
            <person name="dePamphilis C."/>
            <person name="Albert V.A."/>
            <person name="Aono N."/>
            <person name="Aoyama T."/>
            <person name="Ambrose B.A."/>
            <person name="Ashton N.W."/>
            <person name="Axtell M.J."/>
            <person name="Barker E."/>
            <person name="Barker M.S."/>
            <person name="Bennetzen J.L."/>
            <person name="Bonawitz N.D."/>
            <person name="Chapple C."/>
            <person name="Cheng C."/>
            <person name="Correa L.G."/>
            <person name="Dacre M."/>
            <person name="DeBarry J."/>
            <person name="Dreyer I."/>
            <person name="Elias M."/>
            <person name="Engstrom E.M."/>
            <person name="Estelle M."/>
            <person name="Feng L."/>
            <person name="Finet C."/>
            <person name="Floyd S.K."/>
            <person name="Frommer W.B."/>
            <person name="Fujita T."/>
            <person name="Gramzow L."/>
            <person name="Gutensohn M."/>
            <person name="Harholt J."/>
            <person name="Hattori M."/>
            <person name="Heyl A."/>
            <person name="Hirai T."/>
            <person name="Hiwatashi Y."/>
            <person name="Ishikawa M."/>
            <person name="Iwata M."/>
            <person name="Karol K.G."/>
            <person name="Koehler B."/>
            <person name="Kolukisaoglu U."/>
            <person name="Kubo M."/>
            <person name="Kurata T."/>
            <person name="Lalonde S."/>
            <person name="Li K."/>
            <person name="Li Y."/>
            <person name="Litt A."/>
            <person name="Lyons E."/>
            <person name="Manning G."/>
            <person name="Maruyama T."/>
            <person name="Michael T.P."/>
            <person name="Mikami K."/>
            <person name="Miyazaki S."/>
            <person name="Morinaga S."/>
            <person name="Murata T."/>
            <person name="Mueller-Roeber B."/>
            <person name="Nelson D.R."/>
            <person name="Obara M."/>
            <person name="Oguri Y."/>
            <person name="Olmstead R.G."/>
            <person name="Onodera N."/>
            <person name="Petersen B.L."/>
            <person name="Pils B."/>
            <person name="Prigge M."/>
            <person name="Rensing S.A."/>
            <person name="Riano-Pachon D.M."/>
            <person name="Roberts A.W."/>
            <person name="Sato Y."/>
            <person name="Scheller H.V."/>
            <person name="Schulz B."/>
            <person name="Schulz C."/>
            <person name="Shakirov E.V."/>
            <person name="Shibagaki N."/>
            <person name="Shinohara N."/>
            <person name="Shippen D.E."/>
            <person name="Soerensen I."/>
            <person name="Sotooka R."/>
            <person name="Sugimoto N."/>
            <person name="Sugita M."/>
            <person name="Sumikawa N."/>
            <person name="Tanurdzic M."/>
            <person name="Theissen G."/>
            <person name="Ulvskov P."/>
            <person name="Wakazuki S."/>
            <person name="Weng J.K."/>
            <person name="Willats W.W."/>
            <person name="Wipf D."/>
            <person name="Wolf P.G."/>
            <person name="Yang L."/>
            <person name="Zimmer A.D."/>
            <person name="Zhu Q."/>
            <person name="Mitros T."/>
            <person name="Hellsten U."/>
            <person name="Loque D."/>
            <person name="Otillar R."/>
            <person name="Salamov A."/>
            <person name="Schmutz J."/>
            <person name="Shapiro H."/>
            <person name="Lindquist E."/>
            <person name="Lucas S."/>
            <person name="Rokhsar D."/>
            <person name="Grigoriev I.V."/>
        </authorList>
    </citation>
    <scope>NUCLEOTIDE SEQUENCE [LARGE SCALE GENOMIC DNA]</scope>
</reference>
<keyword evidence="2" id="KW-0539">Nucleus</keyword>
<dbReference type="EMBL" id="GL377574">
    <property type="protein sequence ID" value="EFJ31001.1"/>
    <property type="molecule type" value="Genomic_DNA"/>
</dbReference>
<dbReference type="InterPro" id="IPR039276">
    <property type="entry name" value="SHH1/2"/>
</dbReference>
<dbReference type="InterPro" id="IPR016024">
    <property type="entry name" value="ARM-type_fold"/>
</dbReference>
<dbReference type="InterPro" id="IPR012535">
    <property type="entry name" value="Cell_div_Cdc14"/>
</dbReference>
<dbReference type="SUPFAM" id="SSF46689">
    <property type="entry name" value="Homeodomain-like"/>
    <property type="match status" value="1"/>
</dbReference>
<dbReference type="FunCoup" id="D8RA42">
    <property type="interactions" value="1083"/>
</dbReference>
<dbReference type="Pfam" id="PF08045">
    <property type="entry name" value="CDC14"/>
    <property type="match status" value="1"/>
</dbReference>
<dbReference type="SUPFAM" id="SSF48371">
    <property type="entry name" value="ARM repeat"/>
    <property type="match status" value="1"/>
</dbReference>
<dbReference type="GO" id="GO:0003677">
    <property type="term" value="F:DNA binding"/>
    <property type="evidence" value="ECO:0007669"/>
    <property type="project" value="UniProtKB-UniRule"/>
</dbReference>
<keyword evidence="2" id="KW-0371">Homeobox</keyword>
<feature type="compositionally biased region" description="Low complexity" evidence="3">
    <location>
        <begin position="80"/>
        <end position="90"/>
    </location>
</feature>
<dbReference type="KEGG" id="smo:SELMODRAFT_440103"/>
<name>D8RA42_SELML</name>
<dbReference type="PANTHER" id="PTHR33827:SF7">
    <property type="entry name" value="PROTEIN SAWADEE HOMEODOMAIN HOMOLOG 2"/>
    <property type="match status" value="1"/>
</dbReference>
<dbReference type="Proteomes" id="UP000001514">
    <property type="component" value="Unassembled WGS sequence"/>
</dbReference>
<evidence type="ECO:0000313" key="5">
    <source>
        <dbReference type="EMBL" id="EFJ31001.1"/>
    </source>
</evidence>
<dbReference type="Gene3D" id="1.25.10.10">
    <property type="entry name" value="Leucine-rich Repeat Variant"/>
    <property type="match status" value="1"/>
</dbReference>
<proteinExistence type="predicted"/>
<comment type="subcellular location">
    <subcellularLocation>
        <location evidence="1 2">Nucleus</location>
    </subcellularLocation>
</comment>
<keyword evidence="2" id="KW-0238">DNA-binding</keyword>
<dbReference type="InParanoid" id="D8RA42"/>
<sequence>MGRPPQAAGVPVFRFLPQEVAQMERALEANNNIALPRPECDDLAEAFTNTPERAGQLPITGKQVLNWFQNRRHSQKAKKILQMQQQQQHQDSGRGFTPSPLANAASPMQYMYAPPPEVEKEMDFEAKSSRDGAWYDVSLFLAHRIEASEHEVRVRFVGFGSEEDEWVDVKTSVRQRSMPCDVVECMVVLPGDLILCFQEGNEQALYYDATVLDIQRRRHDLRGCRCRFWVRYDHDQSEAARDGFTNPQEQTALKKRWAEEFAAASASTSSPQQSACNVVAELVESLVAQRQRREVALRLREALRDVRANFSFARVKGLRRLLAFLVLAAASERGVELFRESQSYQELQVIPALFKHTLAQQKSPASAPPVFNSSEEAAEVSNPPTPAEIVLALRVLEGCCLVDNSSKAAAAHHMAVKELLDLLSATGIPERTACLDALLALLLDSPANQKEFEYYRGVSKICDSLKNRHVDVALRTKCAEFLLLLVGDILPKTEALQDQLKECMGTECCVILWDVYSNLEPAFADPERKKRSLKSLAEKMLSLVDS</sequence>
<evidence type="ECO:0000256" key="1">
    <source>
        <dbReference type="ARBA" id="ARBA00004123"/>
    </source>
</evidence>
<dbReference type="Gene3D" id="1.10.10.60">
    <property type="entry name" value="Homeodomain-like"/>
    <property type="match status" value="1"/>
</dbReference>
<feature type="DNA-binding region" description="Homeobox" evidence="2">
    <location>
        <begin position="16"/>
        <end position="79"/>
    </location>
</feature>
<dbReference type="InterPro" id="IPR001356">
    <property type="entry name" value="HD"/>
</dbReference>
<dbReference type="InterPro" id="IPR011989">
    <property type="entry name" value="ARM-like"/>
</dbReference>
<feature type="region of interest" description="Disordered" evidence="3">
    <location>
        <begin position="76"/>
        <end position="100"/>
    </location>
</feature>
<dbReference type="HOGENOM" id="CLU_499136_0_0_1"/>
<dbReference type="GO" id="GO:0003682">
    <property type="term" value="F:chromatin binding"/>
    <property type="evidence" value="ECO:0007669"/>
    <property type="project" value="InterPro"/>
</dbReference>
<keyword evidence="6" id="KW-1185">Reference proteome</keyword>
<dbReference type="CDD" id="cd00086">
    <property type="entry name" value="homeodomain"/>
    <property type="match status" value="1"/>
</dbReference>
<dbReference type="PROSITE" id="PS50071">
    <property type="entry name" value="HOMEOBOX_2"/>
    <property type="match status" value="1"/>
</dbReference>
<evidence type="ECO:0000313" key="6">
    <source>
        <dbReference type="Proteomes" id="UP000001514"/>
    </source>
</evidence>
<dbReference type="Gene3D" id="2.30.30.140">
    <property type="match status" value="1"/>
</dbReference>
<dbReference type="PANTHER" id="PTHR33827">
    <property type="entry name" value="PROTEIN SAWADEE HOMEODOMAIN HOMOLOG 2"/>
    <property type="match status" value="1"/>
</dbReference>
<evidence type="ECO:0000256" key="3">
    <source>
        <dbReference type="SAM" id="MobiDB-lite"/>
    </source>
</evidence>
<feature type="domain" description="Homeobox" evidence="4">
    <location>
        <begin position="14"/>
        <end position="78"/>
    </location>
</feature>
<protein>
    <recommendedName>
        <fullName evidence="4">Homeobox domain-containing protein</fullName>
    </recommendedName>
</protein>
<dbReference type="GO" id="GO:0005634">
    <property type="term" value="C:nucleus"/>
    <property type="evidence" value="ECO:0007669"/>
    <property type="project" value="UniProtKB-SubCell"/>
</dbReference>
<dbReference type="AlphaFoldDB" id="D8RA42"/>
<dbReference type="InterPro" id="IPR009057">
    <property type="entry name" value="Homeodomain-like_sf"/>
</dbReference>
<accession>D8RA42</accession>
<dbReference type="Gene3D" id="2.40.50.40">
    <property type="match status" value="1"/>
</dbReference>
<evidence type="ECO:0000259" key="4">
    <source>
        <dbReference type="PROSITE" id="PS50071"/>
    </source>
</evidence>
<dbReference type="InterPro" id="IPR032001">
    <property type="entry name" value="SAWADEE_dom"/>
</dbReference>
<dbReference type="Gramene" id="EFJ31001">
    <property type="protein sequence ID" value="EFJ31001"/>
    <property type="gene ID" value="SELMODRAFT_440103"/>
</dbReference>
<dbReference type="Pfam" id="PF16719">
    <property type="entry name" value="SAWADEE"/>
    <property type="match status" value="1"/>
</dbReference>
<dbReference type="eggNOG" id="ENOG502QSY0">
    <property type="taxonomic scope" value="Eukaryota"/>
</dbReference>